<dbReference type="GO" id="GO:0003756">
    <property type="term" value="F:protein disulfide isomerase activity"/>
    <property type="evidence" value="ECO:0007669"/>
    <property type="project" value="TreeGrafter"/>
</dbReference>
<dbReference type="InterPro" id="IPR051063">
    <property type="entry name" value="PDI"/>
</dbReference>
<dbReference type="InterPro" id="IPR036249">
    <property type="entry name" value="Thioredoxin-like_sf"/>
</dbReference>
<dbReference type="EMBL" id="LAVV01013627">
    <property type="protein sequence ID" value="KNZ45435.1"/>
    <property type="molecule type" value="Genomic_DNA"/>
</dbReference>
<dbReference type="Gene3D" id="3.40.30.10">
    <property type="entry name" value="Glutaredoxin"/>
    <property type="match status" value="2"/>
</dbReference>
<reference evidence="5 6" key="1">
    <citation type="submission" date="2015-08" db="EMBL/GenBank/DDBJ databases">
        <title>Next Generation Sequencing and Analysis of the Genome of Puccinia sorghi L Schw, the Causal Agent of Maize Common Rust.</title>
        <authorList>
            <person name="Rochi L."/>
            <person name="Burguener G."/>
            <person name="Darino M."/>
            <person name="Turjanski A."/>
            <person name="Kreff E."/>
            <person name="Dieguez M.J."/>
            <person name="Sacco F."/>
        </authorList>
    </citation>
    <scope>NUCLEOTIDE SEQUENCE [LARGE SCALE GENOMIC DNA]</scope>
    <source>
        <strain evidence="5 6">RO10H11247</strain>
    </source>
</reference>
<dbReference type="CDD" id="cd02961">
    <property type="entry name" value="PDI_a_family"/>
    <property type="match status" value="2"/>
</dbReference>
<organism evidence="5 6">
    <name type="scientific">Puccinia sorghi</name>
    <dbReference type="NCBI Taxonomy" id="27349"/>
    <lineage>
        <taxon>Eukaryota</taxon>
        <taxon>Fungi</taxon>
        <taxon>Dikarya</taxon>
        <taxon>Basidiomycota</taxon>
        <taxon>Pucciniomycotina</taxon>
        <taxon>Pucciniomycetes</taxon>
        <taxon>Pucciniales</taxon>
        <taxon>Pucciniaceae</taxon>
        <taxon>Puccinia</taxon>
    </lineage>
</organism>
<feature type="domain" description="Thioredoxin" evidence="4">
    <location>
        <begin position="171"/>
        <end position="296"/>
    </location>
</feature>
<accession>A0A0L6UCB7</accession>
<protein>
    <recommendedName>
        <fullName evidence="4">Thioredoxin domain-containing protein</fullName>
    </recommendedName>
</protein>
<comment type="caution">
    <text evidence="5">The sequence shown here is derived from an EMBL/GenBank/DDBJ whole genome shotgun (WGS) entry which is preliminary data.</text>
</comment>
<dbReference type="Pfam" id="PF00085">
    <property type="entry name" value="Thioredoxin"/>
    <property type="match status" value="2"/>
</dbReference>
<comment type="similarity">
    <text evidence="1">Belongs to the protein disulfide isomerase family.</text>
</comment>
<dbReference type="GO" id="GO:0005783">
    <property type="term" value="C:endoplasmic reticulum"/>
    <property type="evidence" value="ECO:0007669"/>
    <property type="project" value="TreeGrafter"/>
</dbReference>
<feature type="region of interest" description="Disordered" evidence="3">
    <location>
        <begin position="103"/>
        <end position="167"/>
    </location>
</feature>
<name>A0A0L6UCB7_9BASI</name>
<dbReference type="SUPFAM" id="SSF52833">
    <property type="entry name" value="Thioredoxin-like"/>
    <property type="match status" value="2"/>
</dbReference>
<keyword evidence="6" id="KW-1185">Reference proteome</keyword>
<gene>
    <name evidence="5" type="ORF">VP01_811g6</name>
</gene>
<keyword evidence="2" id="KW-0732">Signal</keyword>
<dbReference type="PROSITE" id="PS51352">
    <property type="entry name" value="THIOREDOXIN_2"/>
    <property type="match status" value="1"/>
</dbReference>
<evidence type="ECO:0000313" key="6">
    <source>
        <dbReference type="Proteomes" id="UP000037035"/>
    </source>
</evidence>
<dbReference type="InterPro" id="IPR013766">
    <property type="entry name" value="Thioredoxin_domain"/>
</dbReference>
<dbReference type="Proteomes" id="UP000037035">
    <property type="component" value="Unassembled WGS sequence"/>
</dbReference>
<dbReference type="OrthoDB" id="72053at2759"/>
<dbReference type="PANTHER" id="PTHR45672:SF3">
    <property type="entry name" value="THIOREDOXIN DOMAIN-CONTAINING PROTEIN 5"/>
    <property type="match status" value="1"/>
</dbReference>
<feature type="compositionally biased region" description="Low complexity" evidence="3">
    <location>
        <begin position="112"/>
        <end position="129"/>
    </location>
</feature>
<evidence type="ECO:0000259" key="4">
    <source>
        <dbReference type="PROSITE" id="PS51352"/>
    </source>
</evidence>
<dbReference type="GO" id="GO:0006457">
    <property type="term" value="P:protein folding"/>
    <property type="evidence" value="ECO:0007669"/>
    <property type="project" value="TreeGrafter"/>
</dbReference>
<dbReference type="VEuPathDB" id="FungiDB:VP01_811g6"/>
<evidence type="ECO:0000313" key="5">
    <source>
        <dbReference type="EMBL" id="KNZ45435.1"/>
    </source>
</evidence>
<sequence>MASDVVTVNHKLHAGQQLNEENFDANTHNGLWLVDKMKHYEPVGLKMGQVDCIAQGDLCIRLNVDYYPQIKLFEDGKFIESYNGDKDVEAIANYLEQKADAYQSKHKSSLQPAPTSSESAAPEHSPSSSVTTQVAQIPPHQALPTPSPQTYPYDQPVPQAHPPPASEHLVSTIHTDASTTSLPNPTGDVLTLDKDNWHSYTNPSINPHPIFIQFQTAWCKECRTLTPVWEEVARLLKNEVNVAVLDCEAKRNEETCQVEHISQFPSFVIYHDGTKLAYSGLKVTSVMAEFVRKIVTTPGSHEISVREFEEMLMKKNLFFLLLHSSQTPISVIKAVETVGKGFLGSAVILKSDSQTIYERLELSKLHAYLLVFKESEPRPWAKLTLEEQGVQEEPSAVMRQRKLSMAIQHWITLHSIPILAELDQHNFHRLFNSGAKKLIVLACLRGVVATTNGVDLEKSNAKSLQLRDEMNIWATQWRKSQQARSVDIPIDWVWVNAEVWADWLYKSYGINLPRPTEDPRESSAIIIVDPHNHLWFDSQENGLDIAFRPTSLFQTLLAIEMGKLSGKLSGSFASRLTWRFHRITHSIGVIVGAGGYWVKRKGWWGRGVGAGYGGHFSMTISSSSCGSSSCDPSSSALTKPAFATVFGLNSNVPLKAD</sequence>
<evidence type="ECO:0000256" key="2">
    <source>
        <dbReference type="ARBA" id="ARBA00022729"/>
    </source>
</evidence>
<dbReference type="AlphaFoldDB" id="A0A0L6UCB7"/>
<dbReference type="PANTHER" id="PTHR45672">
    <property type="entry name" value="PROTEIN DISULFIDE-ISOMERASE C17H9.14C-RELATED"/>
    <property type="match status" value="1"/>
</dbReference>
<evidence type="ECO:0000256" key="3">
    <source>
        <dbReference type="SAM" id="MobiDB-lite"/>
    </source>
</evidence>
<proteinExistence type="inferred from homology"/>
<evidence type="ECO:0000256" key="1">
    <source>
        <dbReference type="ARBA" id="ARBA00006347"/>
    </source>
</evidence>
<dbReference type="STRING" id="27349.A0A0L6UCB7"/>